<dbReference type="Proteomes" id="UP000245771">
    <property type="component" value="Unassembled WGS sequence"/>
</dbReference>
<dbReference type="InParanoid" id="A0A316VF99"/>
<dbReference type="GeneID" id="37019546"/>
<feature type="compositionally biased region" description="Low complexity" evidence="5">
    <location>
        <begin position="23"/>
        <end position="33"/>
    </location>
</feature>
<evidence type="ECO:0000256" key="5">
    <source>
        <dbReference type="SAM" id="MobiDB-lite"/>
    </source>
</evidence>
<keyword evidence="4" id="KW-0539">Nucleus</keyword>
<feature type="region of interest" description="Disordered" evidence="5">
    <location>
        <begin position="1"/>
        <end position="135"/>
    </location>
</feature>
<evidence type="ECO:0000313" key="6">
    <source>
        <dbReference type="EMBL" id="PWN36210.1"/>
    </source>
</evidence>
<evidence type="ECO:0000256" key="4">
    <source>
        <dbReference type="ARBA" id="ARBA00023242"/>
    </source>
</evidence>
<comment type="subcellular location">
    <subcellularLocation>
        <location evidence="1">Nucleus</location>
        <location evidence="1">Nucleolus</location>
    </subcellularLocation>
</comment>
<proteinExistence type="inferred from homology"/>
<feature type="compositionally biased region" description="Basic and acidic residues" evidence="5">
    <location>
        <begin position="86"/>
        <end position="97"/>
    </location>
</feature>
<keyword evidence="7" id="KW-1185">Reference proteome</keyword>
<accession>A0A316VF99</accession>
<reference evidence="6 7" key="1">
    <citation type="journal article" date="2018" name="Mol. Biol. Evol.">
        <title>Broad Genomic Sampling Reveals a Smut Pathogenic Ancestry of the Fungal Clade Ustilaginomycotina.</title>
        <authorList>
            <person name="Kijpornyongpan T."/>
            <person name="Mondo S.J."/>
            <person name="Barry K."/>
            <person name="Sandor L."/>
            <person name="Lee J."/>
            <person name="Lipzen A."/>
            <person name="Pangilinan J."/>
            <person name="LaButti K."/>
            <person name="Hainaut M."/>
            <person name="Henrissat B."/>
            <person name="Grigoriev I.V."/>
            <person name="Spatafora J.W."/>
            <person name="Aime M.C."/>
        </authorList>
    </citation>
    <scope>NUCLEOTIDE SEQUENCE [LARGE SCALE GENOMIC DNA]</scope>
    <source>
        <strain evidence="6 7">MCA 3882</strain>
    </source>
</reference>
<feature type="compositionally biased region" description="Acidic residues" evidence="5">
    <location>
        <begin position="110"/>
        <end position="128"/>
    </location>
</feature>
<dbReference type="Pfam" id="PF15341">
    <property type="entry name" value="SLX9"/>
    <property type="match status" value="1"/>
</dbReference>
<comment type="similarity">
    <text evidence="2">Belongs to the SLX9 family.</text>
</comment>
<dbReference type="RefSeq" id="XP_025356512.1">
    <property type="nucleotide sequence ID" value="XM_025497765.1"/>
</dbReference>
<dbReference type="GO" id="GO:0030686">
    <property type="term" value="C:90S preribosome"/>
    <property type="evidence" value="ECO:0007669"/>
    <property type="project" value="InterPro"/>
</dbReference>
<name>A0A316VF99_9BASI</name>
<dbReference type="OrthoDB" id="18703at2759"/>
<dbReference type="STRING" id="1280837.A0A316VF99"/>
<dbReference type="AlphaFoldDB" id="A0A316VF99"/>
<feature type="compositionally biased region" description="Polar residues" evidence="5">
    <location>
        <begin position="34"/>
        <end position="43"/>
    </location>
</feature>
<dbReference type="GO" id="GO:0000462">
    <property type="term" value="P:maturation of SSU-rRNA from tricistronic rRNA transcript (SSU-rRNA, 5.8S rRNA, LSU-rRNA)"/>
    <property type="evidence" value="ECO:0007669"/>
    <property type="project" value="InterPro"/>
</dbReference>
<dbReference type="InterPro" id="IPR028160">
    <property type="entry name" value="Slx9-like"/>
</dbReference>
<dbReference type="EMBL" id="KZ819603">
    <property type="protein sequence ID" value="PWN36210.1"/>
    <property type="molecule type" value="Genomic_DNA"/>
</dbReference>
<protein>
    <recommendedName>
        <fullName evidence="3">Ribosome biogenesis protein SLX9</fullName>
    </recommendedName>
</protein>
<evidence type="ECO:0000256" key="3">
    <source>
        <dbReference type="ARBA" id="ARBA00021321"/>
    </source>
</evidence>
<organism evidence="6 7">
    <name type="scientific">Meira miltonrushii</name>
    <dbReference type="NCBI Taxonomy" id="1280837"/>
    <lineage>
        <taxon>Eukaryota</taxon>
        <taxon>Fungi</taxon>
        <taxon>Dikarya</taxon>
        <taxon>Basidiomycota</taxon>
        <taxon>Ustilaginomycotina</taxon>
        <taxon>Exobasidiomycetes</taxon>
        <taxon>Exobasidiales</taxon>
        <taxon>Brachybasidiaceae</taxon>
        <taxon>Meira</taxon>
    </lineage>
</organism>
<evidence type="ECO:0000256" key="2">
    <source>
        <dbReference type="ARBA" id="ARBA00011022"/>
    </source>
</evidence>
<sequence length="195" mass="21547">MVRAPSIRGRPTPQKKHKSTLTSSPSGEKGSSSILPQRTTAITKSLKRAEKRAQLLSRTTQAANTGIRADGEPLSKSALRRRKRKSRDELAKDDQEGRQGGISDLKDAMDELDEELQLEDEEDEDVEGGEYSVGPLAANVVKGGRVTTNHRKKVLQQEQARQKAILSNPTFQKSPFAALREHARNSMVQPPARSR</sequence>
<evidence type="ECO:0000313" key="7">
    <source>
        <dbReference type="Proteomes" id="UP000245771"/>
    </source>
</evidence>
<dbReference type="GO" id="GO:0005730">
    <property type="term" value="C:nucleolus"/>
    <property type="evidence" value="ECO:0007669"/>
    <property type="project" value="UniProtKB-SubCell"/>
</dbReference>
<gene>
    <name evidence="6" type="ORF">FA14DRAFT_155614</name>
</gene>
<dbReference type="GO" id="GO:0030688">
    <property type="term" value="C:preribosome, small subunit precursor"/>
    <property type="evidence" value="ECO:0007669"/>
    <property type="project" value="InterPro"/>
</dbReference>
<evidence type="ECO:0000256" key="1">
    <source>
        <dbReference type="ARBA" id="ARBA00004604"/>
    </source>
</evidence>